<dbReference type="EMBL" id="JAPMIV010000025">
    <property type="protein sequence ID" value="MDV6375397.1"/>
    <property type="molecule type" value="Genomic_DNA"/>
</dbReference>
<dbReference type="RefSeq" id="WP_317640735.1">
    <property type="nucleotide sequence ID" value="NZ_JAPMIV010000025.1"/>
</dbReference>
<evidence type="ECO:0000313" key="1">
    <source>
        <dbReference type="EMBL" id="MDV6375397.1"/>
    </source>
</evidence>
<proteinExistence type="predicted"/>
<accession>A0ABU4DTU4</accession>
<organism evidence="1 2">
    <name type="scientific">Deinococcus arenicola</name>
    <dbReference type="NCBI Taxonomy" id="2994950"/>
    <lineage>
        <taxon>Bacteria</taxon>
        <taxon>Thermotogati</taxon>
        <taxon>Deinococcota</taxon>
        <taxon>Deinococci</taxon>
        <taxon>Deinococcales</taxon>
        <taxon>Deinococcaceae</taxon>
        <taxon>Deinococcus</taxon>
    </lineage>
</organism>
<sequence length="180" mass="19480">MTVVLDTTVLAAPYFTRERTVSLKIPHAGRIYLGFFNDYYLADVRVATLRDIKLTAPACQGFKSVNVPIESAGIWYPAAQAASLVRDIPMTLIPCAAGELTMRVQGREGNGAFPILTFKQGGQAIETLQTDANFKSVRLSLSPETATVTVSNAYGVTLANRNLNVRRLEFVPDAVSSTAP</sequence>
<dbReference type="Proteomes" id="UP001276150">
    <property type="component" value="Unassembled WGS sequence"/>
</dbReference>
<evidence type="ECO:0000313" key="2">
    <source>
        <dbReference type="Proteomes" id="UP001276150"/>
    </source>
</evidence>
<comment type="caution">
    <text evidence="1">The sequence shown here is derived from an EMBL/GenBank/DDBJ whole genome shotgun (WGS) entry which is preliminary data.</text>
</comment>
<reference evidence="1 2" key="1">
    <citation type="submission" date="2022-11" db="EMBL/GenBank/DDBJ databases">
        <title>Deinococcus ZS9-10, Low Temperature and Draught-tolerating, UV-resistant Bacteria from Continental Antarctica.</title>
        <authorList>
            <person name="Cheng L."/>
        </authorList>
    </citation>
    <scope>NUCLEOTIDE SEQUENCE [LARGE SCALE GENOMIC DNA]</scope>
    <source>
        <strain evidence="1 2">ZS9-10</strain>
    </source>
</reference>
<gene>
    <name evidence="1" type="ORF">ORD21_12425</name>
</gene>
<name>A0ABU4DTU4_9DEIO</name>
<keyword evidence="2" id="KW-1185">Reference proteome</keyword>
<protein>
    <submittedName>
        <fullName evidence="1">Uncharacterized protein</fullName>
    </submittedName>
</protein>